<dbReference type="AlphaFoldDB" id="A0A853ERE7"/>
<reference evidence="2 3" key="1">
    <citation type="submission" date="2020-07" db="EMBL/GenBank/DDBJ databases">
        <title>MOT database genomes.</title>
        <authorList>
            <person name="Joseph S."/>
            <person name="Aduse-Opoku J."/>
            <person name="Hashim A."/>
            <person name="Wade W."/>
            <person name="Curtis M."/>
        </authorList>
    </citation>
    <scope>NUCLEOTIDE SEQUENCE [LARGE SCALE GENOMIC DNA]</scope>
    <source>
        <strain evidence="2 3">DSM 100099</strain>
    </source>
</reference>
<accession>A0A853ERE7</accession>
<dbReference type="PANTHER" id="PTHR43355:SF2">
    <property type="entry name" value="FLAVIN REDUCTASE (NADPH)"/>
    <property type="match status" value="1"/>
</dbReference>
<evidence type="ECO:0000259" key="1">
    <source>
        <dbReference type="Pfam" id="PF13460"/>
    </source>
</evidence>
<dbReference type="GO" id="GO:0016646">
    <property type="term" value="F:oxidoreductase activity, acting on the CH-NH group of donors, NAD or NADP as acceptor"/>
    <property type="evidence" value="ECO:0007669"/>
    <property type="project" value="TreeGrafter"/>
</dbReference>
<evidence type="ECO:0000313" key="2">
    <source>
        <dbReference type="EMBL" id="NYS92003.1"/>
    </source>
</evidence>
<dbReference type="InterPro" id="IPR051606">
    <property type="entry name" value="Polyketide_Oxido-like"/>
</dbReference>
<evidence type="ECO:0000313" key="3">
    <source>
        <dbReference type="Proteomes" id="UP000561011"/>
    </source>
</evidence>
<dbReference type="PANTHER" id="PTHR43355">
    <property type="entry name" value="FLAVIN REDUCTASE (NADPH)"/>
    <property type="match status" value="1"/>
</dbReference>
<comment type="caution">
    <text evidence="2">The sequence shown here is derived from an EMBL/GenBank/DDBJ whole genome shotgun (WGS) entry which is preliminary data.</text>
</comment>
<sequence length="220" mass="22806">MSTVVVFGAGGRSGRACTLELLDAGHQVVAAVRDTSRLSDPLDPRASVVTADAFDAESVAEAAGGCDAAINAVRLPGSIRADRLVTLDSSIRRGLADAQVARLVTVGGAGALHLSSGERFWQHPLFPVTTLPRGIAHALLRDHLESGQPDNLSWSYLVPPPLFTPDGARTGSYLSHPPGVAEEEHLDRSVSYADFAIALSDSAVRPGPSGVALVSGPSGR</sequence>
<dbReference type="SUPFAM" id="SSF51735">
    <property type="entry name" value="NAD(P)-binding Rossmann-fold domains"/>
    <property type="match status" value="1"/>
</dbReference>
<protein>
    <submittedName>
        <fullName evidence="2">NAD(P)H-binding protein</fullName>
    </submittedName>
</protein>
<proteinExistence type="predicted"/>
<name>A0A853ERE7_9MICO</name>
<dbReference type="InterPro" id="IPR036291">
    <property type="entry name" value="NAD(P)-bd_dom_sf"/>
</dbReference>
<feature type="domain" description="NAD(P)-binding" evidence="1">
    <location>
        <begin position="8"/>
        <end position="198"/>
    </location>
</feature>
<dbReference type="Pfam" id="PF13460">
    <property type="entry name" value="NAD_binding_10"/>
    <property type="match status" value="1"/>
</dbReference>
<dbReference type="Gene3D" id="3.40.50.720">
    <property type="entry name" value="NAD(P)-binding Rossmann-like Domain"/>
    <property type="match status" value="1"/>
</dbReference>
<gene>
    <name evidence="2" type="ORF">HZZ10_00415</name>
</gene>
<dbReference type="EMBL" id="JACBYE010000001">
    <property type="protein sequence ID" value="NYS92003.1"/>
    <property type="molecule type" value="Genomic_DNA"/>
</dbReference>
<dbReference type="Proteomes" id="UP000561011">
    <property type="component" value="Unassembled WGS sequence"/>
</dbReference>
<dbReference type="RefSeq" id="WP_179912007.1">
    <property type="nucleotide sequence ID" value="NZ_JACBYE010000001.1"/>
</dbReference>
<organism evidence="2 3">
    <name type="scientific">Sanguibacter inulinus</name>
    <dbReference type="NCBI Taxonomy" id="60922"/>
    <lineage>
        <taxon>Bacteria</taxon>
        <taxon>Bacillati</taxon>
        <taxon>Actinomycetota</taxon>
        <taxon>Actinomycetes</taxon>
        <taxon>Micrococcales</taxon>
        <taxon>Sanguibacteraceae</taxon>
        <taxon>Sanguibacter</taxon>
    </lineage>
</organism>
<dbReference type="InterPro" id="IPR016040">
    <property type="entry name" value="NAD(P)-bd_dom"/>
</dbReference>
<keyword evidence="3" id="KW-1185">Reference proteome</keyword>